<dbReference type="GO" id="GO:0042578">
    <property type="term" value="F:phosphoric ester hydrolase activity"/>
    <property type="evidence" value="ECO:0007669"/>
    <property type="project" value="TreeGrafter"/>
</dbReference>
<dbReference type="Pfam" id="PF14791">
    <property type="entry name" value="DNA_pol_B_thumb"/>
    <property type="match status" value="1"/>
</dbReference>
<dbReference type="InterPro" id="IPR050243">
    <property type="entry name" value="PHP_phosphatase"/>
</dbReference>
<feature type="domain" description="Helix-hairpin-helix DNA-binding motif class 1" evidence="22">
    <location>
        <begin position="92"/>
        <end position="111"/>
    </location>
</feature>
<dbReference type="Gene3D" id="1.10.150.20">
    <property type="entry name" value="5' to 3' exonuclease, C-terminal subdomain"/>
    <property type="match status" value="1"/>
</dbReference>
<dbReference type="InterPro" id="IPR004013">
    <property type="entry name" value="PHP_dom"/>
</dbReference>
<keyword evidence="25" id="KW-0378">Hydrolase</keyword>
<dbReference type="SUPFAM" id="SSF81301">
    <property type="entry name" value="Nucleotidyltransferase"/>
    <property type="match status" value="1"/>
</dbReference>
<dbReference type="InterPro" id="IPR022311">
    <property type="entry name" value="PolX-like"/>
</dbReference>
<accession>A0A7V3ZTY5</accession>
<comment type="catalytic activity">
    <reaction evidence="19">
        <text>a 5'-end 2'-deoxyribose-2'-deoxyribonucleotide-DNA = (2E,4S)-4-hydroxypenten-2-al-5-phosphate + a 5'-end 5'-phospho-2'-deoxyribonucleoside-DNA + H(+)</text>
        <dbReference type="Rhea" id="RHEA:76255"/>
        <dbReference type="Rhea" id="RHEA-COMP:13180"/>
        <dbReference type="Rhea" id="RHEA-COMP:18657"/>
        <dbReference type="ChEBI" id="CHEBI:15378"/>
        <dbReference type="ChEBI" id="CHEBI:136412"/>
        <dbReference type="ChEBI" id="CHEBI:195194"/>
        <dbReference type="ChEBI" id="CHEBI:195195"/>
    </reaction>
</comment>
<feature type="domain" description="Polymerase/histidinol phosphatase N-terminal" evidence="23">
    <location>
        <begin position="343"/>
        <end position="422"/>
    </location>
</feature>
<keyword evidence="25" id="KW-0269">Exonuclease</keyword>
<dbReference type="Gene3D" id="3.30.460.10">
    <property type="entry name" value="Beta Polymerase, domain 2"/>
    <property type="match status" value="1"/>
</dbReference>
<dbReference type="PANTHER" id="PTHR36928:SF1">
    <property type="entry name" value="PHOSPHATASE YCDX-RELATED"/>
    <property type="match status" value="1"/>
</dbReference>
<dbReference type="Gene3D" id="3.30.210.10">
    <property type="entry name" value="DNA polymerase, thumb domain"/>
    <property type="match status" value="1"/>
</dbReference>
<evidence type="ECO:0000256" key="10">
    <source>
        <dbReference type="ARBA" id="ARBA00022705"/>
    </source>
</evidence>
<dbReference type="GO" id="GO:0003887">
    <property type="term" value="F:DNA-directed DNA polymerase activity"/>
    <property type="evidence" value="ECO:0007669"/>
    <property type="project" value="UniProtKB-KW"/>
</dbReference>
<dbReference type="SMART" id="SM00481">
    <property type="entry name" value="POLIIIAc"/>
    <property type="match status" value="1"/>
</dbReference>
<dbReference type="InterPro" id="IPR029398">
    <property type="entry name" value="PolB_thumb"/>
</dbReference>
<dbReference type="SUPFAM" id="SSF89550">
    <property type="entry name" value="PHP domain-like"/>
    <property type="match status" value="1"/>
</dbReference>
<evidence type="ECO:0000256" key="18">
    <source>
        <dbReference type="ARBA" id="ARBA00044632"/>
    </source>
</evidence>
<dbReference type="InterPro" id="IPR003583">
    <property type="entry name" value="Hlx-hairpin-Hlx_DNA-bd_motif"/>
</dbReference>
<dbReference type="PRINTS" id="PR00870">
    <property type="entry name" value="DNAPOLXBETA"/>
</dbReference>
<dbReference type="GO" id="GO:0140078">
    <property type="term" value="F:class I DNA-(apurinic or apyrimidinic site) endonuclease activity"/>
    <property type="evidence" value="ECO:0007669"/>
    <property type="project" value="UniProtKB-EC"/>
</dbReference>
<dbReference type="GO" id="GO:0005829">
    <property type="term" value="C:cytosol"/>
    <property type="evidence" value="ECO:0007669"/>
    <property type="project" value="TreeGrafter"/>
</dbReference>
<dbReference type="InterPro" id="IPR028207">
    <property type="entry name" value="DNA_pol_B_palm_palm"/>
</dbReference>
<evidence type="ECO:0000256" key="3">
    <source>
        <dbReference type="ARBA" id="ARBA00012417"/>
    </source>
</evidence>
<dbReference type="InterPro" id="IPR003141">
    <property type="entry name" value="Pol/His_phosphatase_N"/>
</dbReference>
<dbReference type="Pfam" id="PF14716">
    <property type="entry name" value="HHH_8"/>
    <property type="match status" value="1"/>
</dbReference>
<comment type="subcellular location">
    <subcellularLocation>
        <location evidence="2">Cytoplasm</location>
    </subcellularLocation>
</comment>
<dbReference type="GO" id="GO:0006281">
    <property type="term" value="P:DNA repair"/>
    <property type="evidence" value="ECO:0007669"/>
    <property type="project" value="UniProtKB-KW"/>
</dbReference>
<keyword evidence="13" id="KW-0239">DNA-directed DNA polymerase</keyword>
<evidence type="ECO:0000259" key="23">
    <source>
        <dbReference type="SMART" id="SM00481"/>
    </source>
</evidence>
<dbReference type="EMBL" id="DTDR01000028">
    <property type="protein sequence ID" value="HGK63131.1"/>
    <property type="molecule type" value="Genomic_DNA"/>
</dbReference>
<evidence type="ECO:0000256" key="7">
    <source>
        <dbReference type="ARBA" id="ARBA00022634"/>
    </source>
</evidence>
<evidence type="ECO:0000256" key="9">
    <source>
        <dbReference type="ARBA" id="ARBA00022695"/>
    </source>
</evidence>
<dbReference type="Gene3D" id="3.20.20.140">
    <property type="entry name" value="Metal-dependent hydrolases"/>
    <property type="match status" value="1"/>
</dbReference>
<dbReference type="EC" id="4.2.99.18" evidence="4"/>
<dbReference type="GO" id="GO:0003677">
    <property type="term" value="F:DNA binding"/>
    <property type="evidence" value="ECO:0007669"/>
    <property type="project" value="InterPro"/>
</dbReference>
<evidence type="ECO:0000256" key="20">
    <source>
        <dbReference type="ARBA" id="ARBA00045548"/>
    </source>
</evidence>
<dbReference type="NCBIfam" id="NF006375">
    <property type="entry name" value="PRK08609.1"/>
    <property type="match status" value="1"/>
</dbReference>
<sequence>MSKNKELAKIFNTIADALEYKGELQYRVIAYRKAARVLEELTEDVEELYKKGKLREIPGIGEGIEKKIIEYLETGRMKKYEEALAGIPEGLLELLSIQNLGPKTLALAHKELGVKNLDDLKRVIENGSLARLFGMGPKKVENIKKGIELYEQSQARIPLNEALAIAEEVVEYLKKNPKVKEICPSGSLRRYKETIGDIDILITCKDEDRLDIIEYFTKYPKVSRVLAAGDTKASVMIGSGKEARQVDIRIVPEESYGAALQYFTGSKAHNIKLRSIAKEKGLKISEYGVFKGEKMIAGRTEEEVYKAIGLVWIPPELREDRGEIEAAQKGELPKLIELKDIKGDFQIHTTYSDGLDDLETMVNACRKLGYQYIAITDHSKFAKYAHGLDEERLKKQWEEIDRLSKKYKDIKILKGIEVDILPDGGLDFSDEILKECDVVVAAVHQGFKKKVTERLIEAIKNPYVHIIAHPQGRLISKREGYEVDIEKVLEYAQKYNKIMELNAYPDRLDLDELHLRKAKSLGIKIAINTDAHGVKDLEWMKFGIGIARRGWLEKEDVVNAWDFNKVIKFLKSIRERKNG</sequence>
<comment type="catalytic activity">
    <reaction evidence="18">
        <text>2'-deoxyribonucleotide-(2'-deoxyribose 5'-phosphate)-2'-deoxyribonucleotide-DNA = a 3'-end 2'-deoxyribonucleotide-(2,3-dehydro-2,3-deoxyribose 5'-phosphate)-DNA + a 5'-end 5'-phospho-2'-deoxyribonucleoside-DNA + H(+)</text>
        <dbReference type="Rhea" id="RHEA:66592"/>
        <dbReference type="Rhea" id="RHEA-COMP:13180"/>
        <dbReference type="Rhea" id="RHEA-COMP:16897"/>
        <dbReference type="Rhea" id="RHEA-COMP:17067"/>
        <dbReference type="ChEBI" id="CHEBI:15378"/>
        <dbReference type="ChEBI" id="CHEBI:136412"/>
        <dbReference type="ChEBI" id="CHEBI:157695"/>
        <dbReference type="ChEBI" id="CHEBI:167181"/>
        <dbReference type="EC" id="4.2.99.18"/>
    </reaction>
</comment>
<evidence type="ECO:0000256" key="4">
    <source>
        <dbReference type="ARBA" id="ARBA00012720"/>
    </source>
</evidence>
<reference evidence="25" key="1">
    <citation type="journal article" date="2020" name="mSystems">
        <title>Genome- and Community-Level Interaction Insights into Carbon Utilization and Element Cycling Functions of Hydrothermarchaeota in Hydrothermal Sediment.</title>
        <authorList>
            <person name="Zhou Z."/>
            <person name="Liu Y."/>
            <person name="Xu W."/>
            <person name="Pan J."/>
            <person name="Luo Z.H."/>
            <person name="Li M."/>
        </authorList>
    </citation>
    <scope>NUCLEOTIDE SEQUENCE [LARGE SCALE GENOMIC DNA]</scope>
    <source>
        <strain evidence="25">SpSt-697</strain>
    </source>
</reference>
<dbReference type="Pfam" id="PF02811">
    <property type="entry name" value="PHP"/>
    <property type="match status" value="1"/>
</dbReference>
<keyword evidence="11" id="KW-0227">DNA damage</keyword>
<dbReference type="InterPro" id="IPR043519">
    <property type="entry name" value="NT_sf"/>
</dbReference>
<keyword evidence="12" id="KW-0832">Ubl conjugation</keyword>
<evidence type="ECO:0000256" key="13">
    <source>
        <dbReference type="ARBA" id="ARBA00022932"/>
    </source>
</evidence>
<evidence type="ECO:0000256" key="12">
    <source>
        <dbReference type="ARBA" id="ARBA00022843"/>
    </source>
</evidence>
<evidence type="ECO:0000256" key="15">
    <source>
        <dbReference type="ARBA" id="ARBA00023204"/>
    </source>
</evidence>
<evidence type="ECO:0000259" key="22">
    <source>
        <dbReference type="SMART" id="SM00278"/>
    </source>
</evidence>
<comment type="catalytic activity">
    <reaction evidence="21">
        <text>DNA(n) + a 2'-deoxyribonucleoside 5'-triphosphate = DNA(n+1) + diphosphate</text>
        <dbReference type="Rhea" id="RHEA:22508"/>
        <dbReference type="Rhea" id="RHEA-COMP:17339"/>
        <dbReference type="Rhea" id="RHEA-COMP:17340"/>
        <dbReference type="ChEBI" id="CHEBI:33019"/>
        <dbReference type="ChEBI" id="CHEBI:61560"/>
        <dbReference type="ChEBI" id="CHEBI:173112"/>
        <dbReference type="EC" id="2.7.7.7"/>
    </reaction>
</comment>
<dbReference type="Pfam" id="PF14792">
    <property type="entry name" value="DNA_pol_B_palm"/>
    <property type="match status" value="1"/>
</dbReference>
<dbReference type="InterPro" id="IPR010996">
    <property type="entry name" value="HHH_MUS81"/>
</dbReference>
<dbReference type="SMART" id="SM00278">
    <property type="entry name" value="HhH1"/>
    <property type="match status" value="3"/>
</dbReference>
<organism evidence="25">
    <name type="scientific">candidate division WOR-3 bacterium</name>
    <dbReference type="NCBI Taxonomy" id="2052148"/>
    <lineage>
        <taxon>Bacteria</taxon>
        <taxon>Bacteria division WOR-3</taxon>
    </lineage>
</organism>
<dbReference type="GO" id="GO:0008270">
    <property type="term" value="F:zinc ion binding"/>
    <property type="evidence" value="ECO:0007669"/>
    <property type="project" value="TreeGrafter"/>
</dbReference>
<feature type="domain" description="Helix-hairpin-helix DNA-binding motif class 1" evidence="22">
    <location>
        <begin position="127"/>
        <end position="146"/>
    </location>
</feature>
<dbReference type="InterPro" id="IPR002054">
    <property type="entry name" value="DNA-dir_DNA_pol_X"/>
</dbReference>
<dbReference type="GO" id="GO:0004527">
    <property type="term" value="F:exonuclease activity"/>
    <property type="evidence" value="ECO:0007669"/>
    <property type="project" value="UniProtKB-KW"/>
</dbReference>
<evidence type="ECO:0000256" key="19">
    <source>
        <dbReference type="ARBA" id="ARBA00044678"/>
    </source>
</evidence>
<dbReference type="Pfam" id="PF14520">
    <property type="entry name" value="HHH_5"/>
    <property type="match status" value="1"/>
</dbReference>
<keyword evidence="10" id="KW-0235">DNA replication</keyword>
<dbReference type="InterPro" id="IPR047967">
    <property type="entry name" value="PolX_PHP"/>
</dbReference>
<dbReference type="SUPFAM" id="SSF47802">
    <property type="entry name" value="DNA polymerase beta, N-terminal domain-like"/>
    <property type="match status" value="1"/>
</dbReference>
<name>A0A7V3ZTY5_UNCW3</name>
<keyword evidence="25" id="KW-0540">Nuclease</keyword>
<dbReference type="EC" id="2.7.7.7" evidence="3"/>
<keyword evidence="6" id="KW-0488">Methylation</keyword>
<dbReference type="CDD" id="cd00141">
    <property type="entry name" value="NT_POLXc"/>
    <property type="match status" value="1"/>
</dbReference>
<dbReference type="PANTHER" id="PTHR36928">
    <property type="entry name" value="PHOSPHATASE YCDX-RELATED"/>
    <property type="match status" value="1"/>
</dbReference>
<evidence type="ECO:0000256" key="11">
    <source>
        <dbReference type="ARBA" id="ARBA00022763"/>
    </source>
</evidence>
<evidence type="ECO:0000259" key="24">
    <source>
        <dbReference type="SMART" id="SM00483"/>
    </source>
</evidence>
<dbReference type="InterPro" id="IPR037160">
    <property type="entry name" value="DNA_Pol_thumb_sf"/>
</dbReference>
<protein>
    <recommendedName>
        <fullName evidence="5">DNA polymerase beta</fullName>
        <ecNumber evidence="3">2.7.7.7</ecNumber>
        <ecNumber evidence="4">4.2.99.18</ecNumber>
    </recommendedName>
    <alternativeName>
        <fullName evidence="16">5'-deoxyribose-phosphate lyase</fullName>
    </alternativeName>
    <alternativeName>
        <fullName evidence="17">AP lyase</fullName>
    </alternativeName>
</protein>
<evidence type="ECO:0000256" key="21">
    <source>
        <dbReference type="ARBA" id="ARBA00049244"/>
    </source>
</evidence>
<dbReference type="CDD" id="cd07436">
    <property type="entry name" value="PHP_PolX"/>
    <property type="match status" value="1"/>
</dbReference>
<evidence type="ECO:0000313" key="25">
    <source>
        <dbReference type="EMBL" id="HGK63131.1"/>
    </source>
</evidence>
<evidence type="ECO:0000256" key="1">
    <source>
        <dbReference type="ARBA" id="ARBA00001946"/>
    </source>
</evidence>
<evidence type="ECO:0000256" key="14">
    <source>
        <dbReference type="ARBA" id="ARBA00023053"/>
    </source>
</evidence>
<evidence type="ECO:0000256" key="5">
    <source>
        <dbReference type="ARBA" id="ARBA00020020"/>
    </source>
</evidence>
<dbReference type="AlphaFoldDB" id="A0A7V3ZTY5"/>
<evidence type="ECO:0000256" key="16">
    <source>
        <dbReference type="ARBA" id="ARBA00035717"/>
    </source>
</evidence>
<dbReference type="Gene3D" id="1.10.150.110">
    <property type="entry name" value="DNA polymerase beta, N-terminal domain-like"/>
    <property type="match status" value="1"/>
</dbReference>
<comment type="cofactor">
    <cofactor evidence="1">
        <name>Mg(2+)</name>
        <dbReference type="ChEBI" id="CHEBI:18420"/>
    </cofactor>
</comment>
<gene>
    <name evidence="25" type="primary">polX</name>
    <name evidence="25" type="ORF">ENU74_00805</name>
</gene>
<dbReference type="InterPro" id="IPR027421">
    <property type="entry name" value="DNA_pol_lamdba_lyase_dom_sf"/>
</dbReference>
<dbReference type="InterPro" id="IPR002008">
    <property type="entry name" value="DNA_pol_X_beta-like"/>
</dbReference>
<evidence type="ECO:0000256" key="8">
    <source>
        <dbReference type="ARBA" id="ARBA00022679"/>
    </source>
</evidence>
<evidence type="ECO:0000256" key="2">
    <source>
        <dbReference type="ARBA" id="ARBA00004496"/>
    </source>
</evidence>
<keyword evidence="8" id="KW-0808">Transferase</keyword>
<keyword evidence="15" id="KW-0234">DNA repair</keyword>
<comment type="caution">
    <text evidence="25">The sequence shown here is derived from an EMBL/GenBank/DDBJ whole genome shotgun (WGS) entry which is preliminary data.</text>
</comment>
<feature type="domain" description="Helix-hairpin-helix DNA-binding motif class 1" evidence="22">
    <location>
        <begin position="52"/>
        <end position="71"/>
    </location>
</feature>
<dbReference type="PIRSF" id="PIRSF005047">
    <property type="entry name" value="UCP005047_YshC"/>
    <property type="match status" value="1"/>
</dbReference>
<proteinExistence type="predicted"/>
<comment type="function">
    <text evidence="20">Repair polymerase that plays a key role in base-excision repair. During this process, the damaged base is excised by specific DNA glycosylases, the DNA backbone is nicked at the abasic site by an apurinic/apyrimidic (AP) endonuclease, and POLB removes 5'-deoxyribose-phosphate from the preincised AP site acting as a 5'-deoxyribose-phosphate lyase (5'-dRP lyase); through its DNA polymerase activity, it adds one nucleotide to the 3' end of the arising single-nucleotide gap. Conducts 'gap-filling' DNA synthesis in a stepwise distributive fashion rather than in a processive fashion as for other DNA polymerases. It is also able to cleave sugar-phosphate bonds 3' to an intact AP site, acting as an AP lyase.</text>
</comment>
<dbReference type="SMART" id="SM00483">
    <property type="entry name" value="POLXc"/>
    <property type="match status" value="1"/>
</dbReference>
<keyword evidence="7" id="KW-0237">DNA synthesis</keyword>
<evidence type="ECO:0000256" key="17">
    <source>
        <dbReference type="ARBA" id="ARBA00035726"/>
    </source>
</evidence>
<evidence type="ECO:0000256" key="6">
    <source>
        <dbReference type="ARBA" id="ARBA00022481"/>
    </source>
</evidence>
<feature type="domain" description="DNA-directed DNA polymerase X" evidence="24">
    <location>
        <begin position="2"/>
        <end position="319"/>
    </location>
</feature>
<dbReference type="InterPro" id="IPR016195">
    <property type="entry name" value="Pol/histidinol_Pase-like"/>
</dbReference>
<keyword evidence="9" id="KW-0548">Nucleotidyltransferase</keyword>
<keyword evidence="14" id="KW-0915">Sodium</keyword>
<dbReference type="FunFam" id="3.20.20.140:FF:000047">
    <property type="entry name" value="PHP domain-containing protein"/>
    <property type="match status" value="1"/>
</dbReference>